<feature type="domain" description="STAS" evidence="1">
    <location>
        <begin position="11"/>
        <end position="109"/>
    </location>
</feature>
<name>A0ABV5YVS3_9ACTN</name>
<sequence>MPTWRTSRYTVVELPRQIDTSNADGVREQLLALLNSGGEPIIADLTGTTFCDSSAVNALLRAYTRARAPGRPLYVAVSPSGIVRKVFEITAVARAIPTFDDVGSAVATAVVAALEEEDTPPAGASR</sequence>
<protein>
    <submittedName>
        <fullName evidence="2">STAS domain-containing protein</fullName>
    </submittedName>
</protein>
<comment type="caution">
    <text evidence="2">The sequence shown here is derived from an EMBL/GenBank/DDBJ whole genome shotgun (WGS) entry which is preliminary data.</text>
</comment>
<accession>A0ABV5YVS3</accession>
<dbReference type="Gene3D" id="3.30.750.24">
    <property type="entry name" value="STAS domain"/>
    <property type="match status" value="1"/>
</dbReference>
<dbReference type="Proteomes" id="UP001589627">
    <property type="component" value="Unassembled WGS sequence"/>
</dbReference>
<dbReference type="RefSeq" id="WP_378212236.1">
    <property type="nucleotide sequence ID" value="NZ_JBHLZP010000649.1"/>
</dbReference>
<dbReference type="InterPro" id="IPR002645">
    <property type="entry name" value="STAS_dom"/>
</dbReference>
<evidence type="ECO:0000313" key="3">
    <source>
        <dbReference type="Proteomes" id="UP001589627"/>
    </source>
</evidence>
<evidence type="ECO:0000259" key="1">
    <source>
        <dbReference type="PROSITE" id="PS50801"/>
    </source>
</evidence>
<dbReference type="Pfam" id="PF01740">
    <property type="entry name" value="STAS"/>
    <property type="match status" value="1"/>
</dbReference>
<reference evidence="2 3" key="1">
    <citation type="submission" date="2024-09" db="EMBL/GenBank/DDBJ databases">
        <authorList>
            <person name="Sun Q."/>
            <person name="Mori K."/>
        </authorList>
    </citation>
    <scope>NUCLEOTIDE SEQUENCE [LARGE SCALE GENOMIC DNA]</scope>
    <source>
        <strain evidence="2 3">TBRC 0563</strain>
    </source>
</reference>
<dbReference type="PANTHER" id="PTHR33495">
    <property type="entry name" value="ANTI-SIGMA FACTOR ANTAGONIST TM_1081-RELATED-RELATED"/>
    <property type="match status" value="1"/>
</dbReference>
<dbReference type="EMBL" id="JBHLZP010000649">
    <property type="protein sequence ID" value="MFB9839154.1"/>
    <property type="molecule type" value="Genomic_DNA"/>
</dbReference>
<dbReference type="PANTHER" id="PTHR33495:SF2">
    <property type="entry name" value="ANTI-SIGMA FACTOR ANTAGONIST TM_1081-RELATED"/>
    <property type="match status" value="1"/>
</dbReference>
<dbReference type="PROSITE" id="PS50801">
    <property type="entry name" value="STAS"/>
    <property type="match status" value="1"/>
</dbReference>
<organism evidence="2 3">
    <name type="scientific">Actinoallomurus acaciae</name>
    <dbReference type="NCBI Taxonomy" id="502577"/>
    <lineage>
        <taxon>Bacteria</taxon>
        <taxon>Bacillati</taxon>
        <taxon>Actinomycetota</taxon>
        <taxon>Actinomycetes</taxon>
        <taxon>Streptosporangiales</taxon>
        <taxon>Thermomonosporaceae</taxon>
        <taxon>Actinoallomurus</taxon>
    </lineage>
</organism>
<keyword evidence="3" id="KW-1185">Reference proteome</keyword>
<evidence type="ECO:0000313" key="2">
    <source>
        <dbReference type="EMBL" id="MFB9839154.1"/>
    </source>
</evidence>
<gene>
    <name evidence="2" type="ORF">ACFFNX_44115</name>
</gene>
<dbReference type="SUPFAM" id="SSF52091">
    <property type="entry name" value="SpoIIaa-like"/>
    <property type="match status" value="1"/>
</dbReference>
<proteinExistence type="predicted"/>
<dbReference type="InterPro" id="IPR036513">
    <property type="entry name" value="STAS_dom_sf"/>
</dbReference>
<dbReference type="CDD" id="cd07043">
    <property type="entry name" value="STAS_anti-anti-sigma_factors"/>
    <property type="match status" value="1"/>
</dbReference>